<evidence type="ECO:0000256" key="3">
    <source>
        <dbReference type="ARBA" id="ARBA00022475"/>
    </source>
</evidence>
<comment type="subcellular location">
    <subcellularLocation>
        <location evidence="1">Cell membrane</location>
        <topology evidence="1">Multi-pass membrane protein</topology>
    </subcellularLocation>
</comment>
<feature type="transmembrane region" description="Helical" evidence="7">
    <location>
        <begin position="207"/>
        <end position="229"/>
    </location>
</feature>
<dbReference type="PANTHER" id="PTHR33567:SF3">
    <property type="entry name" value="CHROMATE ION TRANSPORTER (EUROFUNG)"/>
    <property type="match status" value="1"/>
</dbReference>
<name>A0A401ZXG1_9CHLR</name>
<comment type="similarity">
    <text evidence="2">Belongs to the chromate ion transporter (CHR) (TC 2.A.51) family.</text>
</comment>
<dbReference type="RefSeq" id="WP_245994016.1">
    <property type="nucleotide sequence ID" value="NZ_BIFR01000001.1"/>
</dbReference>
<dbReference type="Proteomes" id="UP000287352">
    <property type="component" value="Unassembled WGS sequence"/>
</dbReference>
<keyword evidence="4 7" id="KW-0812">Transmembrane</keyword>
<keyword evidence="3" id="KW-1003">Cell membrane</keyword>
<proteinExistence type="inferred from homology"/>
<dbReference type="NCBIfam" id="TIGR00937">
    <property type="entry name" value="2A51"/>
    <property type="match status" value="1"/>
</dbReference>
<feature type="transmembrane region" description="Helical" evidence="7">
    <location>
        <begin position="90"/>
        <end position="116"/>
    </location>
</feature>
<dbReference type="PIRSF" id="PIRSF004810">
    <property type="entry name" value="ChrA"/>
    <property type="match status" value="1"/>
</dbReference>
<keyword evidence="5 7" id="KW-1133">Transmembrane helix</keyword>
<evidence type="ECO:0000256" key="2">
    <source>
        <dbReference type="ARBA" id="ARBA00005262"/>
    </source>
</evidence>
<organism evidence="8 9">
    <name type="scientific">Tengunoibacter tsumagoiensis</name>
    <dbReference type="NCBI Taxonomy" id="2014871"/>
    <lineage>
        <taxon>Bacteria</taxon>
        <taxon>Bacillati</taxon>
        <taxon>Chloroflexota</taxon>
        <taxon>Ktedonobacteria</taxon>
        <taxon>Ktedonobacterales</taxon>
        <taxon>Dictyobacteraceae</taxon>
        <taxon>Tengunoibacter</taxon>
    </lineage>
</organism>
<feature type="transmembrane region" description="Helical" evidence="7">
    <location>
        <begin position="312"/>
        <end position="334"/>
    </location>
</feature>
<evidence type="ECO:0000256" key="4">
    <source>
        <dbReference type="ARBA" id="ARBA00022692"/>
    </source>
</evidence>
<dbReference type="Pfam" id="PF02417">
    <property type="entry name" value="Chromate_transp"/>
    <property type="match status" value="2"/>
</dbReference>
<evidence type="ECO:0000256" key="5">
    <source>
        <dbReference type="ARBA" id="ARBA00022989"/>
    </source>
</evidence>
<protein>
    <submittedName>
        <fullName evidence="8">Chromate transporter</fullName>
    </submittedName>
</protein>
<dbReference type="EMBL" id="BIFR01000001">
    <property type="protein sequence ID" value="GCE11523.1"/>
    <property type="molecule type" value="Genomic_DNA"/>
</dbReference>
<dbReference type="PANTHER" id="PTHR33567">
    <property type="entry name" value="CHROMATE ION TRANSPORTER (EUROFUNG)"/>
    <property type="match status" value="1"/>
</dbReference>
<dbReference type="AlphaFoldDB" id="A0A401ZXG1"/>
<dbReference type="InterPro" id="IPR014047">
    <property type="entry name" value="Chr_Tranpt_l_chain"/>
</dbReference>
<feature type="transmembrane region" description="Helical" evidence="7">
    <location>
        <begin position="128"/>
        <end position="148"/>
    </location>
</feature>
<dbReference type="InterPro" id="IPR003370">
    <property type="entry name" value="Chromate_transpt"/>
</dbReference>
<evidence type="ECO:0000256" key="7">
    <source>
        <dbReference type="SAM" id="Phobius"/>
    </source>
</evidence>
<evidence type="ECO:0000256" key="1">
    <source>
        <dbReference type="ARBA" id="ARBA00004651"/>
    </source>
</evidence>
<comment type="caution">
    <text evidence="8">The sequence shown here is derived from an EMBL/GenBank/DDBJ whole genome shotgun (WGS) entry which is preliminary data.</text>
</comment>
<keyword evidence="6 7" id="KW-0472">Membrane</keyword>
<accession>A0A401ZXG1</accession>
<dbReference type="GO" id="GO:0015109">
    <property type="term" value="F:chromate transmembrane transporter activity"/>
    <property type="evidence" value="ECO:0007669"/>
    <property type="project" value="InterPro"/>
</dbReference>
<dbReference type="GO" id="GO:0005886">
    <property type="term" value="C:plasma membrane"/>
    <property type="evidence" value="ECO:0007669"/>
    <property type="project" value="UniProtKB-SubCell"/>
</dbReference>
<feature type="transmembrane region" description="Helical" evidence="7">
    <location>
        <begin position="282"/>
        <end position="300"/>
    </location>
</feature>
<evidence type="ECO:0000313" key="9">
    <source>
        <dbReference type="Proteomes" id="UP000287352"/>
    </source>
</evidence>
<keyword evidence="9" id="KW-1185">Reference proteome</keyword>
<gene>
    <name evidence="8" type="ORF">KTT_13820</name>
</gene>
<feature type="transmembrane region" description="Helical" evidence="7">
    <location>
        <begin position="160"/>
        <end position="187"/>
    </location>
</feature>
<reference evidence="9" key="1">
    <citation type="submission" date="2018-12" db="EMBL/GenBank/DDBJ databases">
        <title>Tengunoibacter tsumagoiensis gen. nov., sp. nov., Dictyobacter kobayashii sp. nov., D. alpinus sp. nov., and D. joshuensis sp. nov. and description of Dictyobacteraceae fam. nov. within the order Ktedonobacterales isolated from Tengu-no-mugimeshi.</title>
        <authorList>
            <person name="Wang C.M."/>
            <person name="Zheng Y."/>
            <person name="Sakai Y."/>
            <person name="Toyoda A."/>
            <person name="Minakuchi Y."/>
            <person name="Abe K."/>
            <person name="Yokota A."/>
            <person name="Yabe S."/>
        </authorList>
    </citation>
    <scope>NUCLEOTIDE SEQUENCE [LARGE SCALE GENOMIC DNA]</scope>
    <source>
        <strain evidence="9">Uno3</strain>
    </source>
</reference>
<feature type="transmembrane region" description="Helical" evidence="7">
    <location>
        <begin position="346"/>
        <end position="363"/>
    </location>
</feature>
<evidence type="ECO:0000313" key="8">
    <source>
        <dbReference type="EMBL" id="GCE11523.1"/>
    </source>
</evidence>
<evidence type="ECO:0000256" key="6">
    <source>
        <dbReference type="ARBA" id="ARBA00023136"/>
    </source>
</evidence>
<sequence>MNDSRSTLEASLHLNEHPQGSFLEVLGTFTRLGLTSFGGPVAHLGYFRQEIVVRRKWLDEASYADLLGLCQFLPGPSSSQMGIALGMTRAGVWGGLAAWLGFTLPSALLLTLFAYASTFLTGATQSGWLHGLLVAAVAVVAQAVWGMATSLCPDRPRVTIAILSAACILLWPSALIQVVVIVVAGLLGWRLFQGAHATNPIRLPLMLSRRLALCCLGLLFGLLIGLPLLRHFTHSQALDLFDTFFRTGSLVFGGGHVVLPLLQREVVPSGWVSNEQFITGYAAAQAIPGPLFTFSAYLGAVSKPAPNGWAGALIALIAIFLPSFLMVMGILPFWNHLREIEGFQAALRGINAAVVGILLAALYQPIWTSAIHAPIDVALALVFFGLLVFWKVPSWVVVIVAAIAGAGTSFLV</sequence>